<dbReference type="EMBL" id="CEKZ01000014">
    <property type="protein sequence ID" value="CEQ04657.1"/>
    <property type="molecule type" value="Genomic_DNA"/>
</dbReference>
<gene>
    <name evidence="3" type="ORF">R28058_23751</name>
</gene>
<proteinExistence type="predicted"/>
<dbReference type="GO" id="GO:0016020">
    <property type="term" value="C:membrane"/>
    <property type="evidence" value="ECO:0007669"/>
    <property type="project" value="InterPro"/>
</dbReference>
<evidence type="ECO:0000313" key="3">
    <source>
        <dbReference type="EMBL" id="CEQ04657.1"/>
    </source>
</evidence>
<dbReference type="RefSeq" id="WP_055336580.1">
    <property type="nucleotide sequence ID" value="NZ_CDNE01000014.1"/>
</dbReference>
<dbReference type="InterPro" id="IPR021522">
    <property type="entry name" value="MctB"/>
</dbReference>
<protein>
    <submittedName>
        <fullName evidence="3">Protein of uncharacterized function (DUF3186)</fullName>
    </submittedName>
</protein>
<keyword evidence="2" id="KW-1133">Transmembrane helix</keyword>
<organism evidence="3 4">
    <name type="scientific">Paraclostridium sordellii</name>
    <name type="common">Clostridium sordellii</name>
    <dbReference type="NCBI Taxonomy" id="1505"/>
    <lineage>
        <taxon>Bacteria</taxon>
        <taxon>Bacillati</taxon>
        <taxon>Bacillota</taxon>
        <taxon>Clostridia</taxon>
        <taxon>Peptostreptococcales</taxon>
        <taxon>Peptostreptococcaceae</taxon>
        <taxon>Paraclostridium</taxon>
    </lineage>
</organism>
<dbReference type="OrthoDB" id="2382049at2"/>
<keyword evidence="2" id="KW-0472">Membrane</keyword>
<evidence type="ECO:0000256" key="2">
    <source>
        <dbReference type="SAM" id="Phobius"/>
    </source>
</evidence>
<dbReference type="Pfam" id="PF11382">
    <property type="entry name" value="MctB"/>
    <property type="match status" value="1"/>
</dbReference>
<keyword evidence="2" id="KW-0812">Transmembrane</keyword>
<name>A0A0C7QVF3_PARSO</name>
<reference evidence="3 4" key="1">
    <citation type="submission" date="2015-01" db="EMBL/GenBank/DDBJ databases">
        <authorList>
            <person name="Aslett A.Martin."/>
            <person name="De Silva Nishadi"/>
        </authorList>
    </citation>
    <scope>NUCLEOTIDE SEQUENCE [LARGE SCALE GENOMIC DNA]</scope>
    <source>
        <strain evidence="3 4">R28058</strain>
    </source>
</reference>
<accession>A0A0C7QVF3</accession>
<dbReference type="Proteomes" id="UP000049127">
    <property type="component" value="Unassembled WGS sequence"/>
</dbReference>
<evidence type="ECO:0000313" key="4">
    <source>
        <dbReference type="Proteomes" id="UP000049127"/>
    </source>
</evidence>
<feature type="coiled-coil region" evidence="1">
    <location>
        <begin position="43"/>
        <end position="77"/>
    </location>
</feature>
<feature type="transmembrane region" description="Helical" evidence="2">
    <location>
        <begin position="7"/>
        <end position="29"/>
    </location>
</feature>
<dbReference type="GO" id="GO:0055070">
    <property type="term" value="P:copper ion homeostasis"/>
    <property type="evidence" value="ECO:0007669"/>
    <property type="project" value="InterPro"/>
</dbReference>
<keyword evidence="1" id="KW-0175">Coiled coil</keyword>
<dbReference type="AlphaFoldDB" id="A0A0C7QVF3"/>
<sequence length="289" mass="32764">MHINMKYYIVTIGAIFIALGIGMLVGFNLNYDQELSKQQASIINDLDNKFEEIKNTNNDLEKKLDTKDEEYNKLVEYVNDNYVKLIKDELQDKNIGIITTTENYDYIQDVSNTITDANGSIAFNIVIKDNINNKDKIKELSSITNSSLKTSKDVISYMVDCLKEENAISKLQALEKLDMIKINSISENYIDYTQVVLASGNTNDSSNKYESIDKNLINKFKGQDKYIVMTQKSDVKFSDIEKYKKDKVPTINNSEQGLGKIALVYSLRDSVDKGNFGAGEKVDSVIPFK</sequence>
<evidence type="ECO:0000256" key="1">
    <source>
        <dbReference type="SAM" id="Coils"/>
    </source>
</evidence>